<dbReference type="PANTHER" id="PTHR45651">
    <property type="entry name" value="CYCLIC NUCLEOTIDE-GATED ION CHANNEL 15-RELATED-RELATED"/>
    <property type="match status" value="1"/>
</dbReference>
<dbReference type="InterPro" id="IPR014710">
    <property type="entry name" value="RmlC-like_jellyroll"/>
</dbReference>
<feature type="transmembrane region" description="Helical" evidence="3">
    <location>
        <begin position="112"/>
        <end position="134"/>
    </location>
</feature>
<feature type="transmembrane region" description="Helical" evidence="3">
    <location>
        <begin position="178"/>
        <end position="202"/>
    </location>
</feature>
<dbReference type="Gene3D" id="2.60.120.10">
    <property type="entry name" value="Jelly Rolls"/>
    <property type="match status" value="1"/>
</dbReference>
<keyword evidence="1" id="KW-0406">Ion transport</keyword>
<sequence>MAFVTLGCRPARVYPGIRGISGSGRVKNNLPCWHEQQLELMAAPTVALDIENWTRGTESTAGSQNNSIGRQLTNYIRTDGGRSRSSTGTGKGATVKEILDPRGRFGVIWSKMFVISCAIAVSLDPFFFYIPVVVEEKKCIRKDTSLRTVALLLRSLTDMTFIIHILHEVRVTSTNTTAVAISILVDFLAILPIPQVNLNILVRKMFAQKNFIDWLFLLYDGTVWYMRRDGMKWDEVFCLTFGAPKTDGTRYSTERVLDKFSFHLTPWNDSFHIRRTQNYNISISFFFLLVSIRGHLCSLSVPSRPVAILLFFLDLNGFEYFYKRSKILNAFLLLQYLPKVYRIHLTSKKLKPNTGKWAKGAFNFFLYILASHITGAFWYFYSIQREISCWHRACMHHPTTPACMSTYLCDGATTTTSRNISFLGEKCPTNPTNATLFDFGMFSSALESGTTRSMNIPPKIIYSIWWALRNLSSFGQNLQTSTYAWENGLAILICVMGLLLFLHLLGNVQTFIQLATMKSEEKRLNSVLSMKTQRKRVDIHMWMDKNGIRDKHMKTGIMKNIEQILKGNKDVDMEHLFSMLQWRVRKSIKHHLCMDTIKKVPLLHNLDEQVLQAVCGNLKQVMYAEDSFIVREGEPLDKMLFITQGIAWIYSSSSSNTGGNGCLQKSDFYGEQLLSWALKSSSFSDIPISTRTVKSHTKVEAFALMAVDVKCVVSRLWWHFSKEMSNSEDPRPEQWELLAASSIQAAWRSRQARKVGRL</sequence>
<dbReference type="InterPro" id="IPR018490">
    <property type="entry name" value="cNMP-bd_dom_sf"/>
</dbReference>
<dbReference type="CDD" id="cd23767">
    <property type="entry name" value="IQCD"/>
    <property type="match status" value="1"/>
</dbReference>
<keyword evidence="1" id="KW-1071">Ligand-gated ion channel</keyword>
<reference evidence="5 6" key="1">
    <citation type="submission" date="2018-10" db="EMBL/GenBank/DDBJ databases">
        <title>A high-quality apple genome assembly.</title>
        <authorList>
            <person name="Hu J."/>
        </authorList>
    </citation>
    <scope>NUCLEOTIDE SEQUENCE [LARGE SCALE GENOMIC DNA]</scope>
    <source>
        <strain evidence="6">cv. HFTH1</strain>
        <tissue evidence="5">Young leaf</tissue>
    </source>
</reference>
<dbReference type="PROSITE" id="PS50096">
    <property type="entry name" value="IQ"/>
    <property type="match status" value="1"/>
</dbReference>
<dbReference type="GO" id="GO:0016020">
    <property type="term" value="C:membrane"/>
    <property type="evidence" value="ECO:0007669"/>
    <property type="project" value="UniProtKB-SubCell"/>
</dbReference>
<feature type="transmembrane region" description="Helical" evidence="3">
    <location>
        <begin position="488"/>
        <end position="508"/>
    </location>
</feature>
<feature type="transmembrane region" description="Helical" evidence="3">
    <location>
        <begin position="146"/>
        <end position="166"/>
    </location>
</feature>
<dbReference type="PROSITE" id="PS50042">
    <property type="entry name" value="CNMP_BINDING_3"/>
    <property type="match status" value="1"/>
</dbReference>
<dbReference type="AlphaFoldDB" id="A0A498JAT6"/>
<evidence type="ECO:0000259" key="4">
    <source>
        <dbReference type="PROSITE" id="PS50042"/>
    </source>
</evidence>
<dbReference type="PANTHER" id="PTHR45651:SF68">
    <property type="entry name" value="ION TRANSPORT DOMAIN-CONTAINING PROTEIN"/>
    <property type="match status" value="1"/>
</dbReference>
<evidence type="ECO:0000256" key="2">
    <source>
        <dbReference type="ARBA" id="ARBA00023303"/>
    </source>
</evidence>
<evidence type="ECO:0000313" key="5">
    <source>
        <dbReference type="EMBL" id="RXH92246.1"/>
    </source>
</evidence>
<evidence type="ECO:0000256" key="3">
    <source>
        <dbReference type="SAM" id="Phobius"/>
    </source>
</evidence>
<dbReference type="CDD" id="cd00038">
    <property type="entry name" value="CAP_ED"/>
    <property type="match status" value="1"/>
</dbReference>
<gene>
    <name evidence="5" type="ORF">DVH24_033142</name>
</gene>
<dbReference type="InterPro" id="IPR000595">
    <property type="entry name" value="cNMP-bd_dom"/>
</dbReference>
<comment type="caution">
    <text evidence="5">The sequence shown here is derived from an EMBL/GenBank/DDBJ whole genome shotgun (WGS) entry which is preliminary data.</text>
</comment>
<dbReference type="SUPFAM" id="SSF81324">
    <property type="entry name" value="Voltage-gated potassium channels"/>
    <property type="match status" value="1"/>
</dbReference>
<keyword evidence="3" id="KW-0472">Membrane</keyword>
<proteinExistence type="predicted"/>
<feature type="domain" description="Cyclic nucleotide-binding" evidence="4">
    <location>
        <begin position="602"/>
        <end position="674"/>
    </location>
</feature>
<keyword evidence="3" id="KW-1133">Transmembrane helix</keyword>
<feature type="transmembrane region" description="Helical" evidence="3">
    <location>
        <begin position="362"/>
        <end position="381"/>
    </location>
</feature>
<protein>
    <recommendedName>
        <fullName evidence="4">Cyclic nucleotide-binding domain-containing protein</fullName>
    </recommendedName>
</protein>
<organism evidence="5 6">
    <name type="scientific">Malus domestica</name>
    <name type="common">Apple</name>
    <name type="synonym">Pyrus malus</name>
    <dbReference type="NCBI Taxonomy" id="3750"/>
    <lineage>
        <taxon>Eukaryota</taxon>
        <taxon>Viridiplantae</taxon>
        <taxon>Streptophyta</taxon>
        <taxon>Embryophyta</taxon>
        <taxon>Tracheophyta</taxon>
        <taxon>Spermatophyta</taxon>
        <taxon>Magnoliopsida</taxon>
        <taxon>eudicotyledons</taxon>
        <taxon>Gunneridae</taxon>
        <taxon>Pentapetalae</taxon>
        <taxon>rosids</taxon>
        <taxon>fabids</taxon>
        <taxon>Rosales</taxon>
        <taxon>Rosaceae</taxon>
        <taxon>Amygdaloideae</taxon>
        <taxon>Maleae</taxon>
        <taxon>Malus</taxon>
    </lineage>
</organism>
<keyword evidence="2" id="KW-0407">Ion channel</keyword>
<name>A0A498JAT6_MALDO</name>
<dbReference type="EMBL" id="RDQH01000334">
    <property type="protein sequence ID" value="RXH92246.1"/>
    <property type="molecule type" value="Genomic_DNA"/>
</dbReference>
<accession>A0A498JAT6</accession>
<feature type="transmembrane region" description="Helical" evidence="3">
    <location>
        <begin position="279"/>
        <end position="301"/>
    </location>
</feature>
<dbReference type="Proteomes" id="UP000290289">
    <property type="component" value="Chromosome 8"/>
</dbReference>
<dbReference type="GO" id="GO:0034220">
    <property type="term" value="P:monoatomic ion transmembrane transport"/>
    <property type="evidence" value="ECO:0007669"/>
    <property type="project" value="UniProtKB-KW"/>
</dbReference>
<evidence type="ECO:0000256" key="1">
    <source>
        <dbReference type="ARBA" id="ARBA00023286"/>
    </source>
</evidence>
<evidence type="ECO:0000313" key="6">
    <source>
        <dbReference type="Proteomes" id="UP000290289"/>
    </source>
</evidence>
<keyword evidence="3" id="KW-0812">Transmembrane</keyword>
<keyword evidence="1" id="KW-0813">Transport</keyword>
<dbReference type="SUPFAM" id="SSF51206">
    <property type="entry name" value="cAMP-binding domain-like"/>
    <property type="match status" value="1"/>
</dbReference>
<keyword evidence="6" id="KW-1185">Reference proteome</keyword>